<proteinExistence type="predicted"/>
<dbReference type="AlphaFoldDB" id="A0A9D1H6J1"/>
<organism evidence="3 4">
    <name type="scientific">Candidatus Ornithomonoglobus intestinigallinarum</name>
    <dbReference type="NCBI Taxonomy" id="2840894"/>
    <lineage>
        <taxon>Bacteria</taxon>
        <taxon>Bacillati</taxon>
        <taxon>Bacillota</taxon>
        <taxon>Clostridia</taxon>
        <taxon>Candidatus Ornithomonoglobus</taxon>
    </lineage>
</organism>
<evidence type="ECO:0000313" key="3">
    <source>
        <dbReference type="EMBL" id="HIT86139.1"/>
    </source>
</evidence>
<dbReference type="EMBL" id="DVLU01000104">
    <property type="protein sequence ID" value="HIT86139.1"/>
    <property type="molecule type" value="Genomic_DNA"/>
</dbReference>
<reference evidence="3" key="1">
    <citation type="submission" date="2020-10" db="EMBL/GenBank/DDBJ databases">
        <authorList>
            <person name="Gilroy R."/>
        </authorList>
    </citation>
    <scope>NUCLEOTIDE SEQUENCE</scope>
    <source>
        <strain evidence="3">CHK181-108</strain>
    </source>
</reference>
<reference evidence="3" key="2">
    <citation type="journal article" date="2021" name="PeerJ">
        <title>Extensive microbial diversity within the chicken gut microbiome revealed by metagenomics and culture.</title>
        <authorList>
            <person name="Gilroy R."/>
            <person name="Ravi A."/>
            <person name="Getino M."/>
            <person name="Pursley I."/>
            <person name="Horton D.L."/>
            <person name="Alikhan N.F."/>
            <person name="Baker D."/>
            <person name="Gharbi K."/>
            <person name="Hall N."/>
            <person name="Watson M."/>
            <person name="Adriaenssens E.M."/>
            <person name="Foster-Nyarko E."/>
            <person name="Jarju S."/>
            <person name="Secka A."/>
            <person name="Antonio M."/>
            <person name="Oren A."/>
            <person name="Chaudhuri R.R."/>
            <person name="La Ragione R."/>
            <person name="Hildebrand F."/>
            <person name="Pallen M.J."/>
        </authorList>
    </citation>
    <scope>NUCLEOTIDE SEQUENCE</scope>
    <source>
        <strain evidence="3">CHK181-108</strain>
    </source>
</reference>
<keyword evidence="2" id="KW-0472">Membrane</keyword>
<accession>A0A9D1H6J1</accession>
<evidence type="ECO:0000256" key="2">
    <source>
        <dbReference type="SAM" id="Phobius"/>
    </source>
</evidence>
<feature type="transmembrane region" description="Helical" evidence="2">
    <location>
        <begin position="35"/>
        <end position="58"/>
    </location>
</feature>
<gene>
    <name evidence="3" type="ORF">IAA60_09610</name>
</gene>
<feature type="coiled-coil region" evidence="1">
    <location>
        <begin position="64"/>
        <end position="122"/>
    </location>
</feature>
<keyword evidence="1" id="KW-0175">Coiled coil</keyword>
<name>A0A9D1H6J1_9FIRM</name>
<dbReference type="Gene3D" id="1.20.5.340">
    <property type="match status" value="1"/>
</dbReference>
<evidence type="ECO:0000313" key="4">
    <source>
        <dbReference type="Proteomes" id="UP000824165"/>
    </source>
</evidence>
<sequence>MADDEIQAIAVEAEVVDEESAAENDRNGVIIGKPYIIIALISIIVLILSNAYFIYLSIDNSRTISNYQAKIQELKDTEQKLSASEQNIESYKTTIAEHEKTIAEQESTISSYKTEIDNYETLLADIAKSNSERNSAASAPASNGGTSLNIYSASAENEDVCAVPDCNNSPQRNSHYCFRHECLEVSCHEKRANDLCLYCINHKCAMPDCNSGQAYNSYYCYRHKQ</sequence>
<dbReference type="Proteomes" id="UP000824165">
    <property type="component" value="Unassembled WGS sequence"/>
</dbReference>
<protein>
    <submittedName>
        <fullName evidence="3">Uncharacterized protein</fullName>
    </submittedName>
</protein>
<evidence type="ECO:0000256" key="1">
    <source>
        <dbReference type="SAM" id="Coils"/>
    </source>
</evidence>
<keyword evidence="2" id="KW-0812">Transmembrane</keyword>
<keyword evidence="2" id="KW-1133">Transmembrane helix</keyword>
<comment type="caution">
    <text evidence="3">The sequence shown here is derived from an EMBL/GenBank/DDBJ whole genome shotgun (WGS) entry which is preliminary data.</text>
</comment>